<evidence type="ECO:0000313" key="1">
    <source>
        <dbReference type="EMBL" id="KAE9023214.1"/>
    </source>
</evidence>
<proteinExistence type="predicted"/>
<reference evidence="1 2" key="1">
    <citation type="submission" date="2018-09" db="EMBL/GenBank/DDBJ databases">
        <title>Genomic investigation of the strawberry pathogen Phytophthora fragariae indicates pathogenicity is determined by transcriptional variation in three key races.</title>
        <authorList>
            <person name="Adams T.M."/>
            <person name="Armitage A.D."/>
            <person name="Sobczyk M.K."/>
            <person name="Bates H.J."/>
            <person name="Dunwell J.M."/>
            <person name="Nellist C.F."/>
            <person name="Harrison R.J."/>
        </authorList>
    </citation>
    <scope>NUCLEOTIDE SEQUENCE [LARGE SCALE GENOMIC DNA]</scope>
    <source>
        <strain evidence="1 2">SCRP324</strain>
    </source>
</reference>
<sequence length="55" mass="5673">MMPSGWTAAGCCLSSDSASSSSTIRVLRKGLKSSMGLPSFLLEGWLVGPQVSSPL</sequence>
<protein>
    <submittedName>
        <fullName evidence="1">Uncharacterized protein</fullName>
    </submittedName>
</protein>
<comment type="caution">
    <text evidence="1">The sequence shown here is derived from an EMBL/GenBank/DDBJ whole genome shotgun (WGS) entry which is preliminary data.</text>
</comment>
<accession>A0A6A3M4G3</accession>
<dbReference type="EMBL" id="QXFU01000717">
    <property type="protein sequence ID" value="KAE9023214.1"/>
    <property type="molecule type" value="Genomic_DNA"/>
</dbReference>
<evidence type="ECO:0000313" key="2">
    <source>
        <dbReference type="Proteomes" id="UP000435112"/>
    </source>
</evidence>
<name>A0A6A3M4G3_9STRA</name>
<dbReference type="Proteomes" id="UP000435112">
    <property type="component" value="Unassembled WGS sequence"/>
</dbReference>
<gene>
    <name evidence="1" type="ORF">PR002_g11768</name>
</gene>
<organism evidence="1 2">
    <name type="scientific">Phytophthora rubi</name>
    <dbReference type="NCBI Taxonomy" id="129364"/>
    <lineage>
        <taxon>Eukaryota</taxon>
        <taxon>Sar</taxon>
        <taxon>Stramenopiles</taxon>
        <taxon>Oomycota</taxon>
        <taxon>Peronosporomycetes</taxon>
        <taxon>Peronosporales</taxon>
        <taxon>Peronosporaceae</taxon>
        <taxon>Phytophthora</taxon>
    </lineage>
</organism>
<dbReference type="AlphaFoldDB" id="A0A6A3M4G3"/>